<organism evidence="2 3">
    <name type="scientific">Arthrobacter koreensis</name>
    <dbReference type="NCBI Taxonomy" id="199136"/>
    <lineage>
        <taxon>Bacteria</taxon>
        <taxon>Bacillati</taxon>
        <taxon>Actinomycetota</taxon>
        <taxon>Actinomycetes</taxon>
        <taxon>Micrococcales</taxon>
        <taxon>Micrococcaceae</taxon>
        <taxon>Arthrobacter</taxon>
    </lineage>
</organism>
<dbReference type="PANTHER" id="PTHR35525:SF3">
    <property type="entry name" value="BLL6575 PROTEIN"/>
    <property type="match status" value="1"/>
</dbReference>
<evidence type="ECO:0000259" key="1">
    <source>
        <dbReference type="Pfam" id="PF11706"/>
    </source>
</evidence>
<sequence>MHLNPYGEYAVLLAASLANDWPESRAGIIARTREHGMTMDFPHAPGDHEAVHRVIQRWLDVVDAGTPALRAELLNELMKDAAAYPRLTDHDQEGWHLHYRDDGQPLTGVLLAVFSVGTALHLTTRGMTRLKRCEAGDAPGDPCRNVVVDVTRNGRQRFCSVRCGNRAAVRRHRAAQNWPASAGRSRPGR</sequence>
<name>A0ABY6FNT7_9MICC</name>
<evidence type="ECO:0000313" key="2">
    <source>
        <dbReference type="EMBL" id="UYB34865.1"/>
    </source>
</evidence>
<dbReference type="InterPro" id="IPR023286">
    <property type="entry name" value="ABATE_dom_sf"/>
</dbReference>
<proteinExistence type="predicted"/>
<dbReference type="InterPro" id="IPR010852">
    <property type="entry name" value="ABATE"/>
</dbReference>
<feature type="domain" description="Zinc finger CGNR" evidence="1">
    <location>
        <begin position="129"/>
        <end position="174"/>
    </location>
</feature>
<dbReference type="SUPFAM" id="SSF160904">
    <property type="entry name" value="Jann2411-like"/>
    <property type="match status" value="1"/>
</dbReference>
<dbReference type="RefSeq" id="WP_263126959.1">
    <property type="nucleotide sequence ID" value="NZ_CP106856.1"/>
</dbReference>
<dbReference type="Pfam" id="PF11706">
    <property type="entry name" value="zf-CGNR"/>
    <property type="match status" value="1"/>
</dbReference>
<dbReference type="Proteomes" id="UP001063368">
    <property type="component" value="Chromosome"/>
</dbReference>
<dbReference type="Gene3D" id="1.10.3300.10">
    <property type="entry name" value="Jann2411-like domain"/>
    <property type="match status" value="1"/>
</dbReference>
<dbReference type="PANTHER" id="PTHR35525">
    <property type="entry name" value="BLL6575 PROTEIN"/>
    <property type="match status" value="1"/>
</dbReference>
<keyword evidence="3" id="KW-1185">Reference proteome</keyword>
<protein>
    <submittedName>
        <fullName evidence="2">CGNR zinc finger domain-containing protein</fullName>
    </submittedName>
</protein>
<reference evidence="2" key="1">
    <citation type="submission" date="2022-09" db="EMBL/GenBank/DDBJ databases">
        <authorList>
            <person name="Li D."/>
            <person name="Cheng J."/>
            <person name="Li Y."/>
        </authorList>
    </citation>
    <scope>NUCLEOTIDE SEQUENCE</scope>
    <source>
        <strain evidence="2">DL</strain>
    </source>
</reference>
<evidence type="ECO:0000313" key="3">
    <source>
        <dbReference type="Proteomes" id="UP001063368"/>
    </source>
</evidence>
<dbReference type="EMBL" id="CP106856">
    <property type="protein sequence ID" value="UYB34865.1"/>
    <property type="molecule type" value="Genomic_DNA"/>
</dbReference>
<accession>A0ABY6FNT7</accession>
<dbReference type="InterPro" id="IPR021005">
    <property type="entry name" value="Znf_CGNR"/>
</dbReference>
<gene>
    <name evidence="2" type="ORF">N9A08_09360</name>
</gene>